<organism evidence="6 7">
    <name type="scientific">Gemmiger gallinarum</name>
    <dbReference type="NCBI Taxonomy" id="2779354"/>
    <lineage>
        <taxon>Bacteria</taxon>
        <taxon>Bacillati</taxon>
        <taxon>Bacillota</taxon>
        <taxon>Clostridia</taxon>
        <taxon>Eubacteriales</taxon>
        <taxon>Gemmiger</taxon>
    </lineage>
</organism>
<reference evidence="6 7" key="1">
    <citation type="submission" date="2020-10" db="EMBL/GenBank/DDBJ databases">
        <title>ChiBAC.</title>
        <authorList>
            <person name="Zenner C."/>
            <person name="Hitch T.C.A."/>
            <person name="Clavel T."/>
        </authorList>
    </citation>
    <scope>NUCLEOTIDE SEQUENCE [LARGE SCALE GENOMIC DNA]</scope>
    <source>
        <strain evidence="6 7">DSM 109015</strain>
    </source>
</reference>
<sequence length="288" mass="33140">MDINKIHYFFRAAEQQNFTRAAELCHIAQTTMSKYISVLEGELGCELFVRTGRTARLTPQGQRFYDGMKVIMKQYKDLCREVGRENAHELHIGMITTDYEDFPILRTFELANPEIAAYFSFGDESRLLADLRHHRIDAVICPNILTFKESRVEDMTRVDLLRIEESLVCSRELLDKCGSVAQVVAGQPLITKTAETEYQEFCRENLCRIYGVQFPDVLVVTSYAQQLLMLNLSRGFAIIPAKAKHEYENLCFIKTDDSLSETVQLLYHPSFVTPELQALLDHIHENKC</sequence>
<dbReference type="Pfam" id="PF03466">
    <property type="entry name" value="LysR_substrate"/>
    <property type="match status" value="1"/>
</dbReference>
<comment type="similarity">
    <text evidence="1">Belongs to the LysR transcriptional regulatory family.</text>
</comment>
<protein>
    <submittedName>
        <fullName evidence="6">LysR family transcriptional regulator</fullName>
    </submittedName>
</protein>
<dbReference type="Pfam" id="PF00126">
    <property type="entry name" value="HTH_1"/>
    <property type="match status" value="1"/>
</dbReference>
<dbReference type="SUPFAM" id="SSF53850">
    <property type="entry name" value="Periplasmic binding protein-like II"/>
    <property type="match status" value="1"/>
</dbReference>
<name>A0ABR9R103_9FIRM</name>
<proteinExistence type="inferred from homology"/>
<evidence type="ECO:0000313" key="6">
    <source>
        <dbReference type="EMBL" id="MBE5036796.1"/>
    </source>
</evidence>
<gene>
    <name evidence="6" type="ORF">INF35_03215</name>
</gene>
<dbReference type="RefSeq" id="WP_193500078.1">
    <property type="nucleotide sequence ID" value="NZ_JADCKC010000001.1"/>
</dbReference>
<keyword evidence="4" id="KW-0804">Transcription</keyword>
<dbReference type="SUPFAM" id="SSF46785">
    <property type="entry name" value="Winged helix' DNA-binding domain"/>
    <property type="match status" value="1"/>
</dbReference>
<evidence type="ECO:0000313" key="7">
    <source>
        <dbReference type="Proteomes" id="UP000768567"/>
    </source>
</evidence>
<dbReference type="Gene3D" id="1.10.10.10">
    <property type="entry name" value="Winged helix-like DNA-binding domain superfamily/Winged helix DNA-binding domain"/>
    <property type="match status" value="1"/>
</dbReference>
<evidence type="ECO:0000256" key="1">
    <source>
        <dbReference type="ARBA" id="ARBA00009437"/>
    </source>
</evidence>
<accession>A0ABR9R103</accession>
<keyword evidence="7" id="KW-1185">Reference proteome</keyword>
<keyword evidence="2" id="KW-0805">Transcription regulation</keyword>
<dbReference type="EMBL" id="JADCKC010000001">
    <property type="protein sequence ID" value="MBE5036796.1"/>
    <property type="molecule type" value="Genomic_DNA"/>
</dbReference>
<dbReference type="PRINTS" id="PR00039">
    <property type="entry name" value="HTHLYSR"/>
</dbReference>
<dbReference type="InterPro" id="IPR036388">
    <property type="entry name" value="WH-like_DNA-bd_sf"/>
</dbReference>
<dbReference type="InterPro" id="IPR036390">
    <property type="entry name" value="WH_DNA-bd_sf"/>
</dbReference>
<dbReference type="Gene3D" id="3.40.190.290">
    <property type="match status" value="1"/>
</dbReference>
<dbReference type="PROSITE" id="PS50931">
    <property type="entry name" value="HTH_LYSR"/>
    <property type="match status" value="1"/>
</dbReference>
<evidence type="ECO:0000259" key="5">
    <source>
        <dbReference type="PROSITE" id="PS50931"/>
    </source>
</evidence>
<dbReference type="PANTHER" id="PTHR30126">
    <property type="entry name" value="HTH-TYPE TRANSCRIPTIONAL REGULATOR"/>
    <property type="match status" value="1"/>
</dbReference>
<evidence type="ECO:0000256" key="4">
    <source>
        <dbReference type="ARBA" id="ARBA00023163"/>
    </source>
</evidence>
<dbReference type="PANTHER" id="PTHR30126:SF40">
    <property type="entry name" value="HTH-TYPE TRANSCRIPTIONAL REGULATOR GLTR"/>
    <property type="match status" value="1"/>
</dbReference>
<evidence type="ECO:0000256" key="2">
    <source>
        <dbReference type="ARBA" id="ARBA00023015"/>
    </source>
</evidence>
<dbReference type="InterPro" id="IPR000847">
    <property type="entry name" value="LysR_HTH_N"/>
</dbReference>
<feature type="domain" description="HTH lysR-type" evidence="5">
    <location>
        <begin position="1"/>
        <end position="58"/>
    </location>
</feature>
<evidence type="ECO:0000256" key="3">
    <source>
        <dbReference type="ARBA" id="ARBA00023125"/>
    </source>
</evidence>
<dbReference type="InterPro" id="IPR005119">
    <property type="entry name" value="LysR_subst-bd"/>
</dbReference>
<keyword evidence="3" id="KW-0238">DNA-binding</keyword>
<dbReference type="Proteomes" id="UP000768567">
    <property type="component" value="Unassembled WGS sequence"/>
</dbReference>
<comment type="caution">
    <text evidence="6">The sequence shown here is derived from an EMBL/GenBank/DDBJ whole genome shotgun (WGS) entry which is preliminary data.</text>
</comment>